<feature type="domain" description="Rad21/Rec8-like protein C-terminal eukaryotic" evidence="5">
    <location>
        <begin position="565"/>
        <end position="603"/>
    </location>
</feature>
<dbReference type="InterPro" id="IPR023093">
    <property type="entry name" value="ScpA-like_C"/>
</dbReference>
<accession>A0A8J2T5R7</accession>
<keyword evidence="8" id="KW-1185">Reference proteome</keyword>
<dbReference type="EMBL" id="HG316456">
    <property type="protein sequence ID" value="CDF89094.1"/>
    <property type="molecule type" value="Genomic_DNA"/>
</dbReference>
<protein>
    <submittedName>
        <fullName evidence="7">ZYBA0S03-09010g1_1</fullName>
    </submittedName>
</protein>
<gene>
    <name evidence="7" type="ORF">BN860_09010g</name>
</gene>
<comment type="subcellular location">
    <subcellularLocation>
        <location evidence="1">Nucleus</location>
    </subcellularLocation>
</comment>
<dbReference type="Pfam" id="PF04824">
    <property type="entry name" value="Rad21_Rec8"/>
    <property type="match status" value="1"/>
</dbReference>
<evidence type="ECO:0000256" key="4">
    <source>
        <dbReference type="SAM" id="MobiDB-lite"/>
    </source>
</evidence>
<dbReference type="Gene3D" id="1.10.10.580">
    <property type="entry name" value="Structural maintenance of chromosome 1. Chain E"/>
    <property type="match status" value="1"/>
</dbReference>
<feature type="domain" description="Rad21/Rec8-like protein N-terminal" evidence="6">
    <location>
        <begin position="8"/>
        <end position="108"/>
    </location>
</feature>
<sequence>MSGAHTVSIAAKNGPLAQIWLAANMSNLGRGQVLQTSISESADEIAKVSGCDDNVSNVEHITLRISGELLQGIVRVYSKQAAFLLSDIKDTLTKISTLFKANHRAIVTVNKANTIATVDQLILEDAVTEKEVLAAPGLEFLEDNEIPEGLLGSTTQMNQRRVQGAAPWDASVEFGRRFDPDDDLENNQSTAIDLDFDIDDGQLSKDIEEGTRQNMSHDGEPSGSHVLGPQEEDHLIGDDDFPLEDPNSVDWDLGITDHDDQDKRSEIGSQDSVEVGRRADERSITEEPIDFGFNLDIEKDDGEEQDQQGGSLSQERQSPQAKQQSEEALGDNSRNVNKNPALRNCRKIQQDVDTELDDSELKRGLVDRQQQGTAVSVSKPLRTTQKRIWEEMAHSLSYLPEEAMERLLPLQTLKRPKPQPEKENDGFVQPDLNISLGLSDDLLQETSLSTSLPPSEPGEDDHDVPMDADIGDQSLDQADVASHENLLVRQSTQQESDALESSSQYSEQHDSQKIKLSTGEVVSKETVNFAELLRTEFIDNGSLVFNKLLAARRRLQQSAENLPVTKQEATRGFFDLLSLATSDCIELDQKETFGDISITPRPSLYERFISA</sequence>
<feature type="compositionally biased region" description="Basic and acidic residues" evidence="4">
    <location>
        <begin position="274"/>
        <end position="285"/>
    </location>
</feature>
<evidence type="ECO:0000256" key="1">
    <source>
        <dbReference type="ARBA" id="ARBA00004123"/>
    </source>
</evidence>
<evidence type="ECO:0000313" key="7">
    <source>
        <dbReference type="EMBL" id="CDF89094.1"/>
    </source>
</evidence>
<name>A0A8J2T5R7_ZYGB2</name>
<feature type="compositionally biased region" description="Basic and acidic residues" evidence="4">
    <location>
        <begin position="255"/>
        <end position="266"/>
    </location>
</feature>
<feature type="compositionally biased region" description="Polar residues" evidence="4">
    <location>
        <begin position="490"/>
        <end position="506"/>
    </location>
</feature>
<proteinExistence type="inferred from homology"/>
<dbReference type="GO" id="GO:0003682">
    <property type="term" value="F:chromatin binding"/>
    <property type="evidence" value="ECO:0007669"/>
    <property type="project" value="TreeGrafter"/>
</dbReference>
<reference evidence="8" key="1">
    <citation type="journal article" date="2013" name="Genome Announc.">
        <title>Genome sequence of the food spoilage yeast Zygosaccharomyces bailii CLIB 213(T).</title>
        <authorList>
            <person name="Galeote V."/>
            <person name="Bigey F."/>
            <person name="Devillers H."/>
            <person name="Neuveglise C."/>
            <person name="Dequin S."/>
        </authorList>
    </citation>
    <scope>NUCLEOTIDE SEQUENCE [LARGE SCALE GENOMIC DNA]</scope>
    <source>
        <strain evidence="8">CLIB 213 / ATCC 58445 / CBS 680 / CCRC 21525 / NBRC 1098 / NCYC 1416 / NRRL Y-2227</strain>
    </source>
</reference>
<dbReference type="PANTHER" id="PTHR12585:SF69">
    <property type="entry name" value="FI11703P"/>
    <property type="match status" value="1"/>
</dbReference>
<dbReference type="OrthoDB" id="10071381at2759"/>
<dbReference type="PANTHER" id="PTHR12585">
    <property type="entry name" value="SCC1 / RAD21 FAMILY MEMBER"/>
    <property type="match status" value="1"/>
</dbReference>
<dbReference type="GO" id="GO:0030892">
    <property type="term" value="C:mitotic cohesin complex"/>
    <property type="evidence" value="ECO:0007669"/>
    <property type="project" value="TreeGrafter"/>
</dbReference>
<feature type="region of interest" description="Disordered" evidence="4">
    <location>
        <begin position="490"/>
        <end position="514"/>
    </location>
</feature>
<dbReference type="AlphaFoldDB" id="A0A8J2T5R7"/>
<feature type="region of interest" description="Disordered" evidence="4">
    <location>
        <begin position="447"/>
        <end position="470"/>
    </location>
</feature>
<evidence type="ECO:0000256" key="3">
    <source>
        <dbReference type="ARBA" id="ARBA00023242"/>
    </source>
</evidence>
<dbReference type="GO" id="GO:0007064">
    <property type="term" value="P:mitotic sister chromatid cohesion"/>
    <property type="evidence" value="ECO:0007669"/>
    <property type="project" value="TreeGrafter"/>
</dbReference>
<dbReference type="InterPro" id="IPR039781">
    <property type="entry name" value="Rad21/Rec8-like"/>
</dbReference>
<dbReference type="Proteomes" id="UP000019375">
    <property type="component" value="Unassembled WGS sequence"/>
</dbReference>
<organism evidence="7 8">
    <name type="scientific">Zygosaccharomyces bailii (strain CLIB 213 / ATCC 58445 / CBS 680 / BCRC 21525 / NBRC 1098 / NCYC 1416 / NRRL Y-2227)</name>
    <dbReference type="NCBI Taxonomy" id="1333698"/>
    <lineage>
        <taxon>Eukaryota</taxon>
        <taxon>Fungi</taxon>
        <taxon>Dikarya</taxon>
        <taxon>Ascomycota</taxon>
        <taxon>Saccharomycotina</taxon>
        <taxon>Saccharomycetes</taxon>
        <taxon>Saccharomycetales</taxon>
        <taxon>Saccharomycetaceae</taxon>
        <taxon>Zygosaccharomyces</taxon>
    </lineage>
</organism>
<evidence type="ECO:0000256" key="2">
    <source>
        <dbReference type="ARBA" id="ARBA00009870"/>
    </source>
</evidence>
<dbReference type="InterPro" id="IPR036390">
    <property type="entry name" value="WH_DNA-bd_sf"/>
</dbReference>
<dbReference type="InterPro" id="IPR006909">
    <property type="entry name" value="Rad21/Rec8_C_eu"/>
</dbReference>
<evidence type="ECO:0000259" key="5">
    <source>
        <dbReference type="Pfam" id="PF04824"/>
    </source>
</evidence>
<dbReference type="InterPro" id="IPR006910">
    <property type="entry name" value="Rad21_Rec8_N"/>
</dbReference>
<feature type="region of interest" description="Disordered" evidence="4">
    <location>
        <begin position="176"/>
        <end position="350"/>
    </location>
</feature>
<feature type="compositionally biased region" description="Polar residues" evidence="4">
    <location>
        <begin position="307"/>
        <end position="323"/>
    </location>
</feature>
<comment type="similarity">
    <text evidence="2">Belongs to the rad21 family.</text>
</comment>
<feature type="compositionally biased region" description="Basic and acidic residues" evidence="4">
    <location>
        <begin position="202"/>
        <end position="220"/>
    </location>
</feature>
<keyword evidence="3" id="KW-0539">Nucleus</keyword>
<dbReference type="CDD" id="cd21791">
    <property type="entry name" value="Rad21_Rec8_M_ScScc1p-like"/>
    <property type="match status" value="1"/>
</dbReference>
<evidence type="ECO:0000313" key="8">
    <source>
        <dbReference type="Proteomes" id="UP000019375"/>
    </source>
</evidence>
<evidence type="ECO:0000259" key="6">
    <source>
        <dbReference type="Pfam" id="PF04825"/>
    </source>
</evidence>
<dbReference type="GO" id="GO:0005634">
    <property type="term" value="C:nucleus"/>
    <property type="evidence" value="ECO:0007669"/>
    <property type="project" value="UniProtKB-SubCell"/>
</dbReference>
<dbReference type="GO" id="GO:1990414">
    <property type="term" value="P:replication-born double-strand break repair via sister chromatid exchange"/>
    <property type="evidence" value="ECO:0007669"/>
    <property type="project" value="TreeGrafter"/>
</dbReference>
<dbReference type="SUPFAM" id="SSF46785">
    <property type="entry name" value="Winged helix' DNA-binding domain"/>
    <property type="match status" value="1"/>
</dbReference>
<dbReference type="Pfam" id="PF04825">
    <property type="entry name" value="Rad21_Rec8_N"/>
    <property type="match status" value="1"/>
</dbReference>